<dbReference type="Gene3D" id="2.40.170.20">
    <property type="entry name" value="TonB-dependent receptor, beta-barrel domain"/>
    <property type="match status" value="1"/>
</dbReference>
<dbReference type="SUPFAM" id="SSF49464">
    <property type="entry name" value="Carboxypeptidase regulatory domain-like"/>
    <property type="match status" value="1"/>
</dbReference>
<evidence type="ECO:0000256" key="6">
    <source>
        <dbReference type="ARBA" id="ARBA00023136"/>
    </source>
</evidence>
<keyword evidence="2" id="KW-0813">Transport</keyword>
<organism evidence="11 12">
    <name type="scientific">Rubricoccus marinus</name>
    <dbReference type="NCBI Taxonomy" id="716817"/>
    <lineage>
        <taxon>Bacteria</taxon>
        <taxon>Pseudomonadati</taxon>
        <taxon>Rhodothermota</taxon>
        <taxon>Rhodothermia</taxon>
        <taxon>Rhodothermales</taxon>
        <taxon>Rubricoccaceae</taxon>
        <taxon>Rubricoccus</taxon>
    </lineage>
</organism>
<evidence type="ECO:0000256" key="5">
    <source>
        <dbReference type="ARBA" id="ARBA00022729"/>
    </source>
</evidence>
<dbReference type="GO" id="GO:0015344">
    <property type="term" value="F:siderophore uptake transmembrane transporter activity"/>
    <property type="evidence" value="ECO:0007669"/>
    <property type="project" value="TreeGrafter"/>
</dbReference>
<reference evidence="11 12" key="1">
    <citation type="submission" date="2016-11" db="EMBL/GenBank/DDBJ databases">
        <title>Study of marine rhodopsin-containing bacteria.</title>
        <authorList>
            <person name="Yoshizawa S."/>
            <person name="Kumagai Y."/>
            <person name="Kogure K."/>
        </authorList>
    </citation>
    <scope>NUCLEOTIDE SEQUENCE [LARGE SCALE GENOMIC DNA]</scope>
    <source>
        <strain evidence="11 12">SG-29</strain>
    </source>
</reference>
<dbReference type="InterPro" id="IPR008969">
    <property type="entry name" value="CarboxyPept-like_regulatory"/>
</dbReference>
<comment type="caution">
    <text evidence="11">The sequence shown here is derived from an EMBL/GenBank/DDBJ whole genome shotgun (WGS) entry which is preliminary data.</text>
</comment>
<dbReference type="GO" id="GO:0044718">
    <property type="term" value="P:siderophore transmembrane transport"/>
    <property type="evidence" value="ECO:0007669"/>
    <property type="project" value="TreeGrafter"/>
</dbReference>
<evidence type="ECO:0000313" key="12">
    <source>
        <dbReference type="Proteomes" id="UP000216446"/>
    </source>
</evidence>
<dbReference type="Pfam" id="PF07715">
    <property type="entry name" value="Plug"/>
    <property type="match status" value="1"/>
</dbReference>
<protein>
    <recommendedName>
        <fullName evidence="10">TonB-dependent receptor plug domain-containing protein</fullName>
    </recommendedName>
</protein>
<dbReference type="InterPro" id="IPR012910">
    <property type="entry name" value="Plug_dom"/>
</dbReference>
<dbReference type="InterPro" id="IPR036942">
    <property type="entry name" value="Beta-barrel_TonB_sf"/>
</dbReference>
<keyword evidence="7" id="KW-0998">Cell outer membrane</keyword>
<feature type="signal peptide" evidence="9">
    <location>
        <begin position="1"/>
        <end position="24"/>
    </location>
</feature>
<dbReference type="EMBL" id="MQWB01000001">
    <property type="protein sequence ID" value="OZC03510.1"/>
    <property type="molecule type" value="Genomic_DNA"/>
</dbReference>
<evidence type="ECO:0000256" key="1">
    <source>
        <dbReference type="ARBA" id="ARBA00004571"/>
    </source>
</evidence>
<dbReference type="SUPFAM" id="SSF56935">
    <property type="entry name" value="Porins"/>
    <property type="match status" value="1"/>
</dbReference>
<evidence type="ECO:0000256" key="7">
    <source>
        <dbReference type="ARBA" id="ARBA00023237"/>
    </source>
</evidence>
<dbReference type="PANTHER" id="PTHR30069:SF29">
    <property type="entry name" value="HEMOGLOBIN AND HEMOGLOBIN-HAPTOGLOBIN-BINDING PROTEIN 1-RELATED"/>
    <property type="match status" value="1"/>
</dbReference>
<feature type="chain" id="PRO_5012130271" description="TonB-dependent receptor plug domain-containing protein" evidence="9">
    <location>
        <begin position="25"/>
        <end position="1071"/>
    </location>
</feature>
<dbReference type="Proteomes" id="UP000216446">
    <property type="component" value="Unassembled WGS sequence"/>
</dbReference>
<evidence type="ECO:0000313" key="11">
    <source>
        <dbReference type="EMBL" id="OZC03510.1"/>
    </source>
</evidence>
<proteinExistence type="predicted"/>
<accession>A0A259U0P0</accession>
<dbReference type="PANTHER" id="PTHR30069">
    <property type="entry name" value="TONB-DEPENDENT OUTER MEMBRANE RECEPTOR"/>
    <property type="match status" value="1"/>
</dbReference>
<evidence type="ECO:0000256" key="2">
    <source>
        <dbReference type="ARBA" id="ARBA00022448"/>
    </source>
</evidence>
<evidence type="ECO:0000256" key="4">
    <source>
        <dbReference type="ARBA" id="ARBA00022692"/>
    </source>
</evidence>
<evidence type="ECO:0000256" key="3">
    <source>
        <dbReference type="ARBA" id="ARBA00022452"/>
    </source>
</evidence>
<dbReference type="Gene3D" id="2.170.130.10">
    <property type="entry name" value="TonB-dependent receptor, plug domain"/>
    <property type="match status" value="1"/>
</dbReference>
<dbReference type="Pfam" id="PF13715">
    <property type="entry name" value="CarbopepD_reg_2"/>
    <property type="match status" value="1"/>
</dbReference>
<dbReference type="InParanoid" id="A0A259U0P0"/>
<dbReference type="Gene3D" id="2.60.40.1120">
    <property type="entry name" value="Carboxypeptidase-like, regulatory domain"/>
    <property type="match status" value="1"/>
</dbReference>
<dbReference type="InterPro" id="IPR039426">
    <property type="entry name" value="TonB-dep_rcpt-like"/>
</dbReference>
<name>A0A259U0P0_9BACT</name>
<keyword evidence="6" id="KW-0472">Membrane</keyword>
<dbReference type="AlphaFoldDB" id="A0A259U0P0"/>
<dbReference type="InterPro" id="IPR037066">
    <property type="entry name" value="Plug_dom_sf"/>
</dbReference>
<gene>
    <name evidence="11" type="ORF">BSZ36_11270</name>
</gene>
<sequence>MMVRTLSPVVLCFFVTLLAAPAFAQSGKIAGRVTDGGTGEPIPGANVIVVETGQGAAADIDGYYTVLNVSPQPTTIRVSALGYTEQVIEGIDVNIGQTATVNVTLREEDLGIETIVVRAERPVVETDVSNSRSNISAAEIESLPVSSVASVVGLQAGVQGLSVRGSGSDEISFQVNGLTLRDERNNSPYSTVPLSSVQEVQVQTGGFNAEYGNVRSGVVNVITKDGSRDTYEVDVTARLSPATQKNSGILANDPDSYWIRPFLDPEVSMMGTDQWSPEVRRQYAPFGGWIARSEELLRNDDPTDDLSPEALQQAFLWQHRKSFEITAPDYDLDIGFGGPVPLLSKSLGGLRFFGSYRRDQDLYMIPLHTDRYTEQTGHLKVTSNLTNAMKLSLEGRLGNQAGTGASRTGQPGFFRSNSGIAGNLDAGSGFIDSRIFSGDYWGPSEVTYNQLGGTLTHSVSNKTFYELRVNRFESRYDTNPGRRRDTATDVVTFGGVGFDEAPFGWQPFNEAGFYSTSTGVDGMRMGVGMSNARDSSRVAVWNLKGDLTSQLNRFMEVKTGLEYNLTRSQANYASIDSALTGGNEWSQWDRSPIRAAVYGQTKLEFGGMIANIGLRGDYTDPRGEWYEFTSFDPRLAVIPTQNGDPRPGLDTLLTTVGVESQFNISPRLGVSFPVTSVSKLFFNYGHFRAVPDPDDLFLVRVTSDGGQLSRIGNPNAPLPKTVAYELGYEQSFFDQYLVRLAGYYKDVSLQPFSVNYQGRGSVDYLTSEPNSYEDIRGFEITLRRNRGRWIQGFVNYTYSVFTSGYFGFPTIFENPSDQRQQAESDAARRNAQSEAQPRPFARANIDLLVPEDFGPNLAGLRPLADWRVSFIGRWQDGGNATWVGLSTAGTPDIQRNVGVKDFWSLDLRFARNFNVAGRRVSFFADVFNMLDRKDLSGLGYVDGTDRTDYYRSLHFPESSDYTNVPGNDQVGDFRDPDVAFQPICSVPSRSGFGDCQYNEGTQADQVPNPNVIYYERETGAYSTFENGEWRPVDESRLQEVLDTKAYIDMPNQSFLNFISPRDVFVGLRISL</sequence>
<evidence type="ECO:0000259" key="10">
    <source>
        <dbReference type="Pfam" id="PF07715"/>
    </source>
</evidence>
<evidence type="ECO:0000256" key="8">
    <source>
        <dbReference type="SAM" id="MobiDB-lite"/>
    </source>
</evidence>
<comment type="subcellular location">
    <subcellularLocation>
        <location evidence="1">Cell outer membrane</location>
        <topology evidence="1">Multi-pass membrane protein</topology>
    </subcellularLocation>
</comment>
<evidence type="ECO:0000256" key="9">
    <source>
        <dbReference type="SAM" id="SignalP"/>
    </source>
</evidence>
<feature type="domain" description="TonB-dependent receptor plug" evidence="10">
    <location>
        <begin position="127"/>
        <end position="216"/>
    </location>
</feature>
<dbReference type="GO" id="GO:0009279">
    <property type="term" value="C:cell outer membrane"/>
    <property type="evidence" value="ECO:0007669"/>
    <property type="project" value="UniProtKB-SubCell"/>
</dbReference>
<feature type="region of interest" description="Disordered" evidence="8">
    <location>
        <begin position="817"/>
        <end position="836"/>
    </location>
</feature>
<keyword evidence="3" id="KW-1134">Transmembrane beta strand</keyword>
<keyword evidence="5 9" id="KW-0732">Signal</keyword>
<keyword evidence="12" id="KW-1185">Reference proteome</keyword>
<keyword evidence="4" id="KW-0812">Transmembrane</keyword>